<evidence type="ECO:0000313" key="3">
    <source>
        <dbReference type="Proteomes" id="UP000290572"/>
    </source>
</evidence>
<accession>A0A498NK58</accession>
<gene>
    <name evidence="2" type="ORF">ROHU_016274</name>
</gene>
<feature type="region of interest" description="Disordered" evidence="1">
    <location>
        <begin position="32"/>
        <end position="66"/>
    </location>
</feature>
<comment type="caution">
    <text evidence="2">The sequence shown here is derived from an EMBL/GenBank/DDBJ whole genome shotgun (WGS) entry which is preliminary data.</text>
</comment>
<name>A0A498NK58_LABRO</name>
<proteinExistence type="predicted"/>
<dbReference type="AlphaFoldDB" id="A0A498NK58"/>
<organism evidence="2 3">
    <name type="scientific">Labeo rohita</name>
    <name type="common">Indian major carp</name>
    <name type="synonym">Cyprinus rohita</name>
    <dbReference type="NCBI Taxonomy" id="84645"/>
    <lineage>
        <taxon>Eukaryota</taxon>
        <taxon>Metazoa</taxon>
        <taxon>Chordata</taxon>
        <taxon>Craniata</taxon>
        <taxon>Vertebrata</taxon>
        <taxon>Euteleostomi</taxon>
        <taxon>Actinopterygii</taxon>
        <taxon>Neopterygii</taxon>
        <taxon>Teleostei</taxon>
        <taxon>Ostariophysi</taxon>
        <taxon>Cypriniformes</taxon>
        <taxon>Cyprinidae</taxon>
        <taxon>Labeoninae</taxon>
        <taxon>Labeonini</taxon>
        <taxon>Labeo</taxon>
    </lineage>
</organism>
<reference evidence="2 3" key="1">
    <citation type="submission" date="2018-03" db="EMBL/GenBank/DDBJ databases">
        <title>Draft genome sequence of Rohu Carp (Labeo rohita).</title>
        <authorList>
            <person name="Das P."/>
            <person name="Kushwaha B."/>
            <person name="Joshi C.G."/>
            <person name="Kumar D."/>
            <person name="Nagpure N.S."/>
            <person name="Sahoo L."/>
            <person name="Das S.P."/>
            <person name="Bit A."/>
            <person name="Patnaik S."/>
            <person name="Meher P.K."/>
            <person name="Jayasankar P."/>
            <person name="Koringa P.G."/>
            <person name="Patel N.V."/>
            <person name="Hinsu A.T."/>
            <person name="Kumar R."/>
            <person name="Pandey M."/>
            <person name="Agarwal S."/>
            <person name="Srivastava S."/>
            <person name="Singh M."/>
            <person name="Iquebal M.A."/>
            <person name="Jaiswal S."/>
            <person name="Angadi U.B."/>
            <person name="Kumar N."/>
            <person name="Raza M."/>
            <person name="Shah T.M."/>
            <person name="Rai A."/>
            <person name="Jena J.K."/>
        </authorList>
    </citation>
    <scope>NUCLEOTIDE SEQUENCE [LARGE SCALE GENOMIC DNA]</scope>
    <source>
        <strain evidence="2">DASCIFA01</strain>
        <tissue evidence="2">Testis</tissue>
    </source>
</reference>
<dbReference type="Proteomes" id="UP000290572">
    <property type="component" value="Unassembled WGS sequence"/>
</dbReference>
<sequence>MRASRVKKMILDVKKPTVILPQLRVQLPEAAITSIPPLPSEPPPHRYRGGPKNRQNDPLPPNRHPFGRVAAIVSRKRSSCRRSTIPPQHICLSFHSPANERGRSVFKRPARPTATPMSSSTCNRDNRLSVLRSSPP</sequence>
<keyword evidence="3" id="KW-1185">Reference proteome</keyword>
<dbReference type="EMBL" id="QBIY01011397">
    <property type="protein sequence ID" value="RXN32302.1"/>
    <property type="molecule type" value="Genomic_DNA"/>
</dbReference>
<evidence type="ECO:0000256" key="1">
    <source>
        <dbReference type="SAM" id="MobiDB-lite"/>
    </source>
</evidence>
<protein>
    <submittedName>
        <fullName evidence="2">Uncharacterized protein</fullName>
    </submittedName>
</protein>
<evidence type="ECO:0000313" key="2">
    <source>
        <dbReference type="EMBL" id="RXN32302.1"/>
    </source>
</evidence>
<feature type="region of interest" description="Disordered" evidence="1">
    <location>
        <begin position="96"/>
        <end position="136"/>
    </location>
</feature>